<dbReference type="NCBIfam" id="NF004531">
    <property type="entry name" value="PRK05878.1"/>
    <property type="match status" value="1"/>
</dbReference>
<dbReference type="Gene3D" id="1.20.80.30">
    <property type="match status" value="1"/>
</dbReference>
<evidence type="ECO:0000256" key="10">
    <source>
        <dbReference type="ARBA" id="ARBA00022842"/>
    </source>
</evidence>
<evidence type="ECO:0000313" key="16">
    <source>
        <dbReference type="EMBL" id="MBP1906184.1"/>
    </source>
</evidence>
<evidence type="ECO:0000256" key="4">
    <source>
        <dbReference type="ARBA" id="ARBA00020138"/>
    </source>
</evidence>
<evidence type="ECO:0000256" key="7">
    <source>
        <dbReference type="ARBA" id="ARBA00022741"/>
    </source>
</evidence>
<dbReference type="SUPFAM" id="SSF56059">
    <property type="entry name" value="Glutathione synthetase ATP-binding domain-like"/>
    <property type="match status" value="1"/>
</dbReference>
<evidence type="ECO:0000259" key="14">
    <source>
        <dbReference type="Pfam" id="PF01326"/>
    </source>
</evidence>
<dbReference type="InterPro" id="IPR040442">
    <property type="entry name" value="Pyrv_kinase-like_dom_sf"/>
</dbReference>
<evidence type="ECO:0000259" key="13">
    <source>
        <dbReference type="Pfam" id="PF00391"/>
    </source>
</evidence>
<dbReference type="InterPro" id="IPR018274">
    <property type="entry name" value="PEP_util_AS"/>
</dbReference>
<evidence type="ECO:0000313" key="17">
    <source>
        <dbReference type="Proteomes" id="UP001519272"/>
    </source>
</evidence>
<dbReference type="InterPro" id="IPR023151">
    <property type="entry name" value="PEP_util_CS"/>
</dbReference>
<dbReference type="InterPro" id="IPR036637">
    <property type="entry name" value="Phosphohistidine_dom_sf"/>
</dbReference>
<keyword evidence="12" id="KW-0175">Coiled coil</keyword>
<dbReference type="InterPro" id="IPR008279">
    <property type="entry name" value="PEP-util_enz_mobile_dom"/>
</dbReference>
<feature type="domain" description="PEP-utilising enzyme mobile" evidence="13">
    <location>
        <begin position="431"/>
        <end position="511"/>
    </location>
</feature>
<dbReference type="SUPFAM" id="SSF51621">
    <property type="entry name" value="Phosphoenolpyruvate/pyruvate domain"/>
    <property type="match status" value="1"/>
</dbReference>
<keyword evidence="8" id="KW-0418">Kinase</keyword>
<evidence type="ECO:0000256" key="1">
    <source>
        <dbReference type="ARBA" id="ARBA00001946"/>
    </source>
</evidence>
<dbReference type="Pfam" id="PF01326">
    <property type="entry name" value="PPDK_N"/>
    <property type="match status" value="2"/>
</dbReference>
<dbReference type="Proteomes" id="UP001519272">
    <property type="component" value="Unassembled WGS sequence"/>
</dbReference>
<evidence type="ECO:0000256" key="5">
    <source>
        <dbReference type="ARBA" id="ARBA00022679"/>
    </source>
</evidence>
<organism evidence="16 17">
    <name type="scientific">Paenibacillus turicensis</name>
    <dbReference type="NCBI Taxonomy" id="160487"/>
    <lineage>
        <taxon>Bacteria</taxon>
        <taxon>Bacillati</taxon>
        <taxon>Bacillota</taxon>
        <taxon>Bacilli</taxon>
        <taxon>Bacillales</taxon>
        <taxon>Paenibacillaceae</taxon>
        <taxon>Paenibacillus</taxon>
    </lineage>
</organism>
<evidence type="ECO:0000256" key="8">
    <source>
        <dbReference type="ARBA" id="ARBA00022777"/>
    </source>
</evidence>
<dbReference type="SUPFAM" id="SSF52009">
    <property type="entry name" value="Phosphohistidine domain"/>
    <property type="match status" value="1"/>
</dbReference>
<proteinExistence type="inferred from homology"/>
<dbReference type="EMBL" id="JAGGKG010000013">
    <property type="protein sequence ID" value="MBP1906184.1"/>
    <property type="molecule type" value="Genomic_DNA"/>
</dbReference>
<comment type="similarity">
    <text evidence="2 11">Belongs to the PEP-utilizing enzyme family.</text>
</comment>
<evidence type="ECO:0000256" key="12">
    <source>
        <dbReference type="SAM" id="Coils"/>
    </source>
</evidence>
<dbReference type="PROSITE" id="PS00370">
    <property type="entry name" value="PEP_ENZYMES_PHOS_SITE"/>
    <property type="match status" value="1"/>
</dbReference>
<dbReference type="Gene3D" id="3.20.20.60">
    <property type="entry name" value="Phosphoenolpyruvate-binding domains"/>
    <property type="match status" value="1"/>
</dbReference>
<evidence type="ECO:0000256" key="11">
    <source>
        <dbReference type="PIRNR" id="PIRNR000853"/>
    </source>
</evidence>
<accession>A0ABS4FUD2</accession>
<comment type="caution">
    <text evidence="16">The sequence shown here is derived from an EMBL/GenBank/DDBJ whole genome shotgun (WGS) entry which is preliminary data.</text>
</comment>
<keyword evidence="9" id="KW-0067">ATP-binding</keyword>
<dbReference type="Gene3D" id="1.10.189.10">
    <property type="entry name" value="Pyruvate Phosphate Dikinase, domain 2"/>
    <property type="match status" value="1"/>
</dbReference>
<dbReference type="GO" id="GO:0050242">
    <property type="term" value="F:pyruvate, phosphate dikinase activity"/>
    <property type="evidence" value="ECO:0007669"/>
    <property type="project" value="UniProtKB-EC"/>
</dbReference>
<comment type="cofactor">
    <cofactor evidence="1 11">
        <name>Mg(2+)</name>
        <dbReference type="ChEBI" id="CHEBI:18420"/>
    </cofactor>
</comment>
<name>A0ABS4FUD2_9BACL</name>
<reference evidence="16 17" key="1">
    <citation type="submission" date="2021-03" db="EMBL/GenBank/DDBJ databases">
        <title>Genomic Encyclopedia of Type Strains, Phase IV (KMG-IV): sequencing the most valuable type-strain genomes for metagenomic binning, comparative biology and taxonomic classification.</title>
        <authorList>
            <person name="Goeker M."/>
        </authorList>
    </citation>
    <scope>NUCLEOTIDE SEQUENCE [LARGE SCALE GENOMIC DNA]</scope>
    <source>
        <strain evidence="16 17">DSM 14349</strain>
    </source>
</reference>
<evidence type="ECO:0000259" key="15">
    <source>
        <dbReference type="Pfam" id="PF02896"/>
    </source>
</evidence>
<keyword evidence="10" id="KW-0460">Magnesium</keyword>
<dbReference type="Pfam" id="PF00391">
    <property type="entry name" value="PEP-utilizers"/>
    <property type="match status" value="1"/>
</dbReference>
<dbReference type="PANTHER" id="PTHR22931:SF9">
    <property type="entry name" value="PYRUVATE, PHOSPHATE DIKINASE 1, CHLOROPLASTIC"/>
    <property type="match status" value="1"/>
</dbReference>
<evidence type="ECO:0000256" key="3">
    <source>
        <dbReference type="ARBA" id="ARBA00011994"/>
    </source>
</evidence>
<keyword evidence="7" id="KW-0547">Nucleotide-binding</keyword>
<protein>
    <recommendedName>
        <fullName evidence="4 11">Pyruvate, phosphate dikinase</fullName>
        <ecNumber evidence="3 11">2.7.9.1</ecNumber>
    </recommendedName>
</protein>
<sequence>MNAQTSVKIKEQRKSIYFFQEGNATMKDLLGGKGANLAEMTKLGLPIPPGFTITTEVCRDFIKSGGYLEQQLLNEIDSSVERLGAEMNAQFGSMEQPLLVSVRSGSLNSMPGMLDTILNLGLNDQTVASLAQWVKDERFAYDCYRRFIAMFGNIVLNVPHERFEDELKALKASIQKDNDQQLTSEDWKQLIEAYKKVIEQYGTESFPQDVYTQLHLAVKAVFRSWGNARAKVYRKLYGIPEDQGTAVNIQAMVFGNRGEDSATGVMFTRNPATGSRQLYGEFLVNAQGEDVVAGIRTPSSIEDMSRLFPQAFADLANAAAILEEHYEDMQDIEFTIEQNRLYLLQTRVGKRTAQAAVKIAMDLLHEGQITPQQAIARIDMQHLNQLLHRTIKPSENLTPLSSGLPASPGAATGVICLDADTVVHWVQEGRSVILLTEETSPEDIHGLEAAEGVLTAKGGMTSHAAVVARGMGKPCICGCSDLSINKATRTIQLGGLTLHEGDELTIDGNLGQIFSGLLPLTEPELSPELEELLKVADEIRTLKIYANADSPKDAVKARKLGAEGVGLCRTEHMFFSEKRLPIVQKMILAENREERIQWLTRLLPMQQADFEHIFEEMAGCSVTIRLLDPPLHEFLPNERQLERQLAELNQVDVNQVDMNNDDVNQDEVNQDEVNQDEVKQRIAELESMLAKVRELKENNPMLGLRGCRLGIRFPEIYDMQLEAIFRAALSVLKRGIEVQPEIMVPLVGDSNELKWLRDMADEVAKQILGPDYVNVKYAVGTMIEVPRAALLAEDIAKYADFFSFGTNDLTQMTYGYSRDDAEGTFLKHYLDNGILASNPFQTLDSKGVGQLIDWAVQKGRTGKPKLKIGLCGEQGGDFNSISFCHKIGLNYVSCSPMRIPFARLAAAQVALAVDDQ</sequence>
<feature type="coiled-coil region" evidence="12">
    <location>
        <begin position="668"/>
        <end position="698"/>
    </location>
</feature>
<dbReference type="RefSeq" id="WP_210089787.1">
    <property type="nucleotide sequence ID" value="NZ_JAGGKG010000013.1"/>
</dbReference>
<dbReference type="InterPro" id="IPR013815">
    <property type="entry name" value="ATP_grasp_subdomain_1"/>
</dbReference>
<gene>
    <name evidence="16" type="ORF">J2Z32_002833</name>
</gene>
<dbReference type="Pfam" id="PF02896">
    <property type="entry name" value="PEP-utilizers_C"/>
    <property type="match status" value="1"/>
</dbReference>
<keyword evidence="6" id="KW-0479">Metal-binding</keyword>
<dbReference type="InterPro" id="IPR000121">
    <property type="entry name" value="PEP_util_C"/>
</dbReference>
<dbReference type="InterPro" id="IPR002192">
    <property type="entry name" value="PPDK_AMP/ATP-bd"/>
</dbReference>
<dbReference type="Gene3D" id="3.30.470.20">
    <property type="entry name" value="ATP-grasp fold, B domain"/>
    <property type="match status" value="1"/>
</dbReference>
<keyword evidence="16" id="KW-0670">Pyruvate</keyword>
<dbReference type="InterPro" id="IPR010121">
    <property type="entry name" value="Pyruvate_phosphate_dikinase"/>
</dbReference>
<evidence type="ECO:0000256" key="2">
    <source>
        <dbReference type="ARBA" id="ARBA00007837"/>
    </source>
</evidence>
<keyword evidence="5 16" id="KW-0808">Transferase</keyword>
<feature type="domain" description="PEP-utilising enzyme C-terminal" evidence="15">
    <location>
        <begin position="529"/>
        <end position="909"/>
    </location>
</feature>
<dbReference type="EC" id="2.7.9.1" evidence="3 11"/>
<dbReference type="InterPro" id="IPR015813">
    <property type="entry name" value="Pyrv/PenolPyrv_kinase-like_dom"/>
</dbReference>
<dbReference type="PROSITE" id="PS00742">
    <property type="entry name" value="PEP_ENZYMES_2"/>
    <property type="match status" value="1"/>
</dbReference>
<dbReference type="PANTHER" id="PTHR22931">
    <property type="entry name" value="PHOSPHOENOLPYRUVATE DIKINASE-RELATED"/>
    <property type="match status" value="1"/>
</dbReference>
<dbReference type="Gene3D" id="3.30.1490.20">
    <property type="entry name" value="ATP-grasp fold, A domain"/>
    <property type="match status" value="1"/>
</dbReference>
<evidence type="ECO:0000256" key="6">
    <source>
        <dbReference type="ARBA" id="ARBA00022723"/>
    </source>
</evidence>
<dbReference type="Gene3D" id="3.50.30.10">
    <property type="entry name" value="Phosphohistidine domain"/>
    <property type="match status" value="1"/>
</dbReference>
<dbReference type="PIRSF" id="PIRSF000853">
    <property type="entry name" value="PPDK"/>
    <property type="match status" value="1"/>
</dbReference>
<dbReference type="NCBIfam" id="TIGR01828">
    <property type="entry name" value="pyru_phos_dikin"/>
    <property type="match status" value="1"/>
</dbReference>
<feature type="domain" description="Pyruvate phosphate dikinase AMP/ATP-binding" evidence="14">
    <location>
        <begin position="312"/>
        <end position="366"/>
    </location>
</feature>
<keyword evidence="17" id="KW-1185">Reference proteome</keyword>
<comment type="catalytic activity">
    <reaction evidence="11">
        <text>pyruvate + phosphate + ATP = phosphoenolpyruvate + AMP + diphosphate + H(+)</text>
        <dbReference type="Rhea" id="RHEA:10756"/>
        <dbReference type="ChEBI" id="CHEBI:15361"/>
        <dbReference type="ChEBI" id="CHEBI:15378"/>
        <dbReference type="ChEBI" id="CHEBI:30616"/>
        <dbReference type="ChEBI" id="CHEBI:33019"/>
        <dbReference type="ChEBI" id="CHEBI:43474"/>
        <dbReference type="ChEBI" id="CHEBI:58702"/>
        <dbReference type="ChEBI" id="CHEBI:456215"/>
        <dbReference type="EC" id="2.7.9.1"/>
    </reaction>
</comment>
<feature type="domain" description="Pyruvate phosphate dikinase AMP/ATP-binding" evidence="14">
    <location>
        <begin position="69"/>
        <end position="300"/>
    </location>
</feature>
<evidence type="ECO:0000256" key="9">
    <source>
        <dbReference type="ARBA" id="ARBA00022840"/>
    </source>
</evidence>